<dbReference type="GeneID" id="29801550"/>
<proteinExistence type="predicted"/>
<evidence type="ECO:0000313" key="1">
    <source>
        <dbReference type="EMBL" id="AEN78006.1"/>
    </source>
</evidence>
<evidence type="ECO:0000313" key="2">
    <source>
        <dbReference type="Proteomes" id="UP000001279"/>
    </source>
</evidence>
<dbReference type="RefSeq" id="WP_014073228.1">
    <property type="nucleotide sequence ID" value="NC_015975.1"/>
</dbReference>
<name>G2SN32_LIGR2</name>
<protein>
    <submittedName>
        <fullName evidence="1">Hypothetical phage-associated protein</fullName>
    </submittedName>
</protein>
<gene>
    <name evidence="1" type="ordered locus">LRC_07170</name>
</gene>
<dbReference type="KEGG" id="lrm:LRC_07170"/>
<keyword evidence="2" id="KW-1185">Reference proteome</keyword>
<dbReference type="STRING" id="1069534.LRC_07170"/>
<sequence>MDCKRDAFLVIDPVTGATKLVEQPKEPEQIVKAFFKKAKEPNSLLWALDKLAYKDWRKWDPARQKLWDALNELDKLGY</sequence>
<accession>G2SN32</accession>
<dbReference type="PATRIC" id="fig|1069534.5.peg.793"/>
<dbReference type="EMBL" id="CP003032">
    <property type="protein sequence ID" value="AEN78006.1"/>
    <property type="molecule type" value="Genomic_DNA"/>
</dbReference>
<organism evidence="1 2">
    <name type="scientific">Ligilactobacillus ruminis (strain ATCC 27782 / RF3)</name>
    <name type="common">Lactobacillus ruminis</name>
    <dbReference type="NCBI Taxonomy" id="1069534"/>
    <lineage>
        <taxon>Bacteria</taxon>
        <taxon>Bacillati</taxon>
        <taxon>Bacillota</taxon>
        <taxon>Bacilli</taxon>
        <taxon>Lactobacillales</taxon>
        <taxon>Lactobacillaceae</taxon>
        <taxon>Ligilactobacillus</taxon>
    </lineage>
</organism>
<reference evidence="1 2" key="1">
    <citation type="journal article" date="2011" name="Microb. Cell Fact.">
        <title>Genome sequences and comparative genomics of two Lactobacillus ruminis strains from the bovine and human intestinal tracts.</title>
        <authorList>
            <person name="Forde B.M."/>
            <person name="Neville B.A."/>
            <person name="O'Donnell M.M."/>
            <person name="Riboulet-Bisson E."/>
            <person name="Claesson M.J."/>
            <person name="Coghlan A."/>
            <person name="Ross R.P."/>
            <person name="O'Toole P.W."/>
        </authorList>
    </citation>
    <scope>NUCLEOTIDE SEQUENCE [LARGE SCALE GENOMIC DNA]</scope>
    <source>
        <strain evidence="2">ATCC 27782 / RF3</strain>
    </source>
</reference>
<dbReference type="HOGENOM" id="CLU_2617617_0_0_9"/>
<dbReference type="AlphaFoldDB" id="G2SN32"/>
<dbReference type="Proteomes" id="UP000001279">
    <property type="component" value="Chromosome"/>
</dbReference>